<protein>
    <submittedName>
        <fullName evidence="1">Uncharacterized protein</fullName>
    </submittedName>
</protein>
<proteinExistence type="predicted"/>
<accession>A0AAE0YHQ7</accession>
<dbReference type="Proteomes" id="UP001283361">
    <property type="component" value="Unassembled WGS sequence"/>
</dbReference>
<evidence type="ECO:0000313" key="1">
    <source>
        <dbReference type="EMBL" id="KAK3746047.1"/>
    </source>
</evidence>
<dbReference type="EMBL" id="JAWDGP010006169">
    <property type="protein sequence ID" value="KAK3746047.1"/>
    <property type="molecule type" value="Genomic_DNA"/>
</dbReference>
<evidence type="ECO:0000313" key="2">
    <source>
        <dbReference type="Proteomes" id="UP001283361"/>
    </source>
</evidence>
<gene>
    <name evidence="1" type="ORF">RRG08_065213</name>
</gene>
<name>A0AAE0YHQ7_9GAST</name>
<comment type="caution">
    <text evidence="1">The sequence shown here is derived from an EMBL/GenBank/DDBJ whole genome shotgun (WGS) entry which is preliminary data.</text>
</comment>
<sequence length="158" mass="18147">MGISYIILDHRYKQGRPQASISQTRREVVTVKVTERRSCEFECLLHLRHWATGDIIKHLVSLTVQSTPGSSMRAHSVEMCRLMRKTKRQQNILTMTTTPEQRCSEGSELDFQKSLTPDYTSYQLTGSHAASRRDENPIVIDLRMLVRQARLTSNDQVA</sequence>
<organism evidence="1 2">
    <name type="scientific">Elysia crispata</name>
    <name type="common">lettuce slug</name>
    <dbReference type="NCBI Taxonomy" id="231223"/>
    <lineage>
        <taxon>Eukaryota</taxon>
        <taxon>Metazoa</taxon>
        <taxon>Spiralia</taxon>
        <taxon>Lophotrochozoa</taxon>
        <taxon>Mollusca</taxon>
        <taxon>Gastropoda</taxon>
        <taxon>Heterobranchia</taxon>
        <taxon>Euthyneura</taxon>
        <taxon>Panpulmonata</taxon>
        <taxon>Sacoglossa</taxon>
        <taxon>Placobranchoidea</taxon>
        <taxon>Plakobranchidae</taxon>
        <taxon>Elysia</taxon>
    </lineage>
</organism>
<keyword evidence="2" id="KW-1185">Reference proteome</keyword>
<dbReference type="AlphaFoldDB" id="A0AAE0YHQ7"/>
<reference evidence="1" key="1">
    <citation type="journal article" date="2023" name="G3 (Bethesda)">
        <title>A reference genome for the long-term kleptoplast-retaining sea slug Elysia crispata morphotype clarki.</title>
        <authorList>
            <person name="Eastman K.E."/>
            <person name="Pendleton A.L."/>
            <person name="Shaikh M.A."/>
            <person name="Suttiyut T."/>
            <person name="Ogas R."/>
            <person name="Tomko P."/>
            <person name="Gavelis G."/>
            <person name="Widhalm J.R."/>
            <person name="Wisecaver J.H."/>
        </authorList>
    </citation>
    <scope>NUCLEOTIDE SEQUENCE</scope>
    <source>
        <strain evidence="1">ECLA1</strain>
    </source>
</reference>